<dbReference type="OrthoDB" id="8829812at2759"/>
<dbReference type="AlphaFoldDB" id="A0A8D2AQC3"/>
<feature type="compositionally biased region" description="Basic and acidic residues" evidence="1">
    <location>
        <begin position="22"/>
        <end position="34"/>
    </location>
</feature>
<feature type="compositionally biased region" description="Basic and acidic residues" evidence="1">
    <location>
        <begin position="181"/>
        <end position="191"/>
    </location>
</feature>
<proteinExistence type="predicted"/>
<sequence length="222" mass="23690">GGPEVAAGGNNTIAWRGRLHGRAQEQRAAPDHQAVDFGPAHPAHPAHGHGLHQGQVAVDAYQHQEADAAVQVHVDHGVHHPAQDLPEEPVEVVGNGDGPEGQPTGQDQVSHRQVPQVDFRHGAAALVQAEHAEDKDVLGCGQHEQDPEEGGLGGIEQVPPLRVRTVTVLGQGPVKSRRKGLRGDVEHSRAERKQKRGRYTSRSQQREGEGERDGLSAPQTAG</sequence>
<dbReference type="GeneTree" id="ENSGT01140000284134"/>
<feature type="compositionally biased region" description="Polar residues" evidence="1">
    <location>
        <begin position="103"/>
        <end position="113"/>
    </location>
</feature>
<feature type="region of interest" description="Disordered" evidence="1">
    <location>
        <begin position="1"/>
        <end position="50"/>
    </location>
</feature>
<keyword evidence="3" id="KW-1185">Reference proteome</keyword>
<reference evidence="2" key="1">
    <citation type="submission" date="2025-08" db="UniProtKB">
        <authorList>
            <consortium name="Ensembl"/>
        </authorList>
    </citation>
    <scope>IDENTIFICATION</scope>
</reference>
<feature type="region of interest" description="Disordered" evidence="1">
    <location>
        <begin position="80"/>
        <end position="113"/>
    </location>
</feature>
<accession>A0A8D2AQC3</accession>
<feature type="region of interest" description="Disordered" evidence="1">
    <location>
        <begin position="140"/>
        <end position="222"/>
    </location>
</feature>
<feature type="compositionally biased region" description="Basic and acidic residues" evidence="1">
    <location>
        <begin position="204"/>
        <end position="214"/>
    </location>
</feature>
<name>A0A8D2AQC3_SCIVU</name>
<organism evidence="2 3">
    <name type="scientific">Sciurus vulgaris</name>
    <name type="common">Eurasian red squirrel</name>
    <dbReference type="NCBI Taxonomy" id="55149"/>
    <lineage>
        <taxon>Eukaryota</taxon>
        <taxon>Metazoa</taxon>
        <taxon>Chordata</taxon>
        <taxon>Craniata</taxon>
        <taxon>Vertebrata</taxon>
        <taxon>Euteleostomi</taxon>
        <taxon>Mammalia</taxon>
        <taxon>Eutheria</taxon>
        <taxon>Euarchontoglires</taxon>
        <taxon>Glires</taxon>
        <taxon>Rodentia</taxon>
        <taxon>Sciuromorpha</taxon>
        <taxon>Sciuridae</taxon>
        <taxon>Sciurinae</taxon>
        <taxon>Sciurini</taxon>
        <taxon>Sciurus</taxon>
    </lineage>
</organism>
<evidence type="ECO:0000256" key="1">
    <source>
        <dbReference type="SAM" id="MobiDB-lite"/>
    </source>
</evidence>
<reference evidence="2" key="2">
    <citation type="submission" date="2025-09" db="UniProtKB">
        <authorList>
            <consortium name="Ensembl"/>
        </authorList>
    </citation>
    <scope>IDENTIFICATION</scope>
</reference>
<dbReference type="Ensembl" id="ENSSVLT00005001669.1">
    <property type="protein sequence ID" value="ENSSVLP00005001512.1"/>
    <property type="gene ID" value="ENSSVLG00005001254.1"/>
</dbReference>
<evidence type="ECO:0000313" key="3">
    <source>
        <dbReference type="Proteomes" id="UP000694564"/>
    </source>
</evidence>
<protein>
    <submittedName>
        <fullName evidence="2">Uncharacterized protein</fullName>
    </submittedName>
</protein>
<dbReference type="Proteomes" id="UP000694564">
    <property type="component" value="Chromosome 2"/>
</dbReference>
<evidence type="ECO:0000313" key="2">
    <source>
        <dbReference type="Ensembl" id="ENSSVLP00005001512.1"/>
    </source>
</evidence>